<dbReference type="Gene3D" id="3.40.50.1240">
    <property type="entry name" value="Phosphoglycerate mutase-like"/>
    <property type="match status" value="1"/>
</dbReference>
<proteinExistence type="inferred from homology"/>
<dbReference type="InterPro" id="IPR050275">
    <property type="entry name" value="PGM_Phosphatase"/>
</dbReference>
<dbReference type="Proteomes" id="UP000002009">
    <property type="component" value="Chromosome 13"/>
</dbReference>
<dbReference type="InterPro" id="IPR013078">
    <property type="entry name" value="His_Pase_superF_clade-1"/>
</dbReference>
<dbReference type="Pfam" id="PF00300">
    <property type="entry name" value="His_Phos_1"/>
    <property type="match status" value="1"/>
</dbReference>
<dbReference type="OrthoDB" id="496981at2759"/>
<dbReference type="RefSeq" id="XP_002505810.1">
    <property type="nucleotide sequence ID" value="XM_002505764.1"/>
</dbReference>
<dbReference type="GO" id="GO:0016791">
    <property type="term" value="F:phosphatase activity"/>
    <property type="evidence" value="ECO:0007669"/>
    <property type="project" value="TreeGrafter"/>
</dbReference>
<keyword evidence="3" id="KW-1185">Reference proteome</keyword>
<reference evidence="2 3" key="1">
    <citation type="journal article" date="2009" name="Science">
        <title>Green evolution and dynamic adaptations revealed by genomes of the marine picoeukaryotes Micromonas.</title>
        <authorList>
            <person name="Worden A.Z."/>
            <person name="Lee J.H."/>
            <person name="Mock T."/>
            <person name="Rouze P."/>
            <person name="Simmons M.P."/>
            <person name="Aerts A.L."/>
            <person name="Allen A.E."/>
            <person name="Cuvelier M.L."/>
            <person name="Derelle E."/>
            <person name="Everett M.V."/>
            <person name="Foulon E."/>
            <person name="Grimwood J."/>
            <person name="Gundlach H."/>
            <person name="Henrissat B."/>
            <person name="Napoli C."/>
            <person name="McDonald S.M."/>
            <person name="Parker M.S."/>
            <person name="Rombauts S."/>
            <person name="Salamov A."/>
            <person name="Von Dassow P."/>
            <person name="Badger J.H."/>
            <person name="Coutinho P.M."/>
            <person name="Demir E."/>
            <person name="Dubchak I."/>
            <person name="Gentemann C."/>
            <person name="Eikrem W."/>
            <person name="Gready J.E."/>
            <person name="John U."/>
            <person name="Lanier W."/>
            <person name="Lindquist E.A."/>
            <person name="Lucas S."/>
            <person name="Mayer K.F."/>
            <person name="Moreau H."/>
            <person name="Not F."/>
            <person name="Otillar R."/>
            <person name="Panaud O."/>
            <person name="Pangilinan J."/>
            <person name="Paulsen I."/>
            <person name="Piegu B."/>
            <person name="Poliakov A."/>
            <person name="Robbens S."/>
            <person name="Schmutz J."/>
            <person name="Toulza E."/>
            <person name="Wyss T."/>
            <person name="Zelensky A."/>
            <person name="Zhou K."/>
            <person name="Armbrust E.V."/>
            <person name="Bhattacharya D."/>
            <person name="Goodenough U.W."/>
            <person name="Van de Peer Y."/>
            <person name="Grigoriev I.V."/>
        </authorList>
    </citation>
    <scope>NUCLEOTIDE SEQUENCE [LARGE SCALE GENOMIC DNA]</scope>
    <source>
        <strain evidence="3">RCC299 / NOUM17</strain>
    </source>
</reference>
<dbReference type="KEGG" id="mis:MICPUN_106442"/>
<evidence type="ECO:0008006" key="4">
    <source>
        <dbReference type="Google" id="ProtNLM"/>
    </source>
</evidence>
<dbReference type="InterPro" id="IPR029033">
    <property type="entry name" value="His_PPase_superfam"/>
</dbReference>
<evidence type="ECO:0000313" key="3">
    <source>
        <dbReference type="Proteomes" id="UP000002009"/>
    </source>
</evidence>
<dbReference type="GO" id="GO:0005737">
    <property type="term" value="C:cytoplasm"/>
    <property type="evidence" value="ECO:0007669"/>
    <property type="project" value="TreeGrafter"/>
</dbReference>
<dbReference type="PANTHER" id="PTHR48100:SF1">
    <property type="entry name" value="HISTIDINE PHOSPHATASE FAMILY PROTEIN-RELATED"/>
    <property type="match status" value="1"/>
</dbReference>
<dbReference type="GeneID" id="8248508"/>
<protein>
    <recommendedName>
        <fullName evidence="4">Phosphoglycerate mutase family protein</fullName>
    </recommendedName>
</protein>
<dbReference type="EMBL" id="CP001331">
    <property type="protein sequence ID" value="ACO67068.1"/>
    <property type="molecule type" value="Genomic_DNA"/>
</dbReference>
<name>C1EFD5_MICCC</name>
<evidence type="ECO:0000313" key="2">
    <source>
        <dbReference type="EMBL" id="ACO67068.1"/>
    </source>
</evidence>
<dbReference type="SUPFAM" id="SSF53254">
    <property type="entry name" value="Phosphoglycerate mutase-like"/>
    <property type="match status" value="1"/>
</dbReference>
<dbReference type="PANTHER" id="PTHR48100">
    <property type="entry name" value="BROAD-SPECIFICITY PHOSPHATASE YOR283W-RELATED"/>
    <property type="match status" value="1"/>
</dbReference>
<sequence>MRLYVVRHAQSANNALAHPSLMNPDRDSDPSLTEVGFKQAECVARFLKEEYGAGAERCAVENRIGRLYSSPMRRCMLTSAPIARELGLDITVRGDIFEHGGCFEGSADGAVKGRPGMGTEQLEREFPGCVVPAELDKGWWKESRGVETVEEAQERIAGVVKWLWELAEASEPRDGAVCIVVHGMFIDILCKQLAGARMSVGKQSAMFCTNNAGVHAFELLVAPEGNIAGMLRFNQVDHIPVELQTGGSVDGLDECYMNEGSA</sequence>
<dbReference type="AlphaFoldDB" id="C1EFD5"/>
<comment type="similarity">
    <text evidence="1">Belongs to the phosphoglycerate mutase family.</text>
</comment>
<accession>C1EFD5</accession>
<dbReference type="InParanoid" id="C1EFD5"/>
<evidence type="ECO:0000256" key="1">
    <source>
        <dbReference type="ARBA" id="ARBA00038362"/>
    </source>
</evidence>
<dbReference type="CDD" id="cd07067">
    <property type="entry name" value="HP_PGM_like"/>
    <property type="match status" value="1"/>
</dbReference>
<organism evidence="2 3">
    <name type="scientific">Micromonas commoda (strain RCC299 / NOUM17 / CCMP2709)</name>
    <name type="common">Picoplanktonic green alga</name>
    <dbReference type="NCBI Taxonomy" id="296587"/>
    <lineage>
        <taxon>Eukaryota</taxon>
        <taxon>Viridiplantae</taxon>
        <taxon>Chlorophyta</taxon>
        <taxon>Mamiellophyceae</taxon>
        <taxon>Mamiellales</taxon>
        <taxon>Mamiellaceae</taxon>
        <taxon>Micromonas</taxon>
    </lineage>
</organism>
<dbReference type="OMA" id="HWINRVD"/>
<dbReference type="SMART" id="SM00855">
    <property type="entry name" value="PGAM"/>
    <property type="match status" value="1"/>
</dbReference>
<gene>
    <name evidence="2" type="ORF">MICPUN_106442</name>
</gene>
<dbReference type="eggNOG" id="ENOG502SB7Z">
    <property type="taxonomic scope" value="Eukaryota"/>
</dbReference>